<keyword evidence="11" id="KW-0131">Cell cycle</keyword>
<dbReference type="InParanoid" id="A0A6P9A311"/>
<dbReference type="InterPro" id="IPR032675">
    <property type="entry name" value="LRR_dom_sf"/>
</dbReference>
<accession>A0A6P9A311</accession>
<dbReference type="GeneID" id="117651666"/>
<keyword evidence="9" id="KW-0804">Transcription</keyword>
<evidence type="ECO:0000256" key="1">
    <source>
        <dbReference type="ARBA" id="ARBA00004642"/>
    </source>
</evidence>
<keyword evidence="8 12" id="KW-0238">DNA-binding</keyword>
<evidence type="ECO:0000256" key="3">
    <source>
        <dbReference type="ARBA" id="ARBA00022723"/>
    </source>
</evidence>
<dbReference type="Proteomes" id="UP000515158">
    <property type="component" value="Unplaced"/>
</dbReference>
<dbReference type="InterPro" id="IPR006612">
    <property type="entry name" value="THAP_Znf"/>
</dbReference>
<dbReference type="SUPFAM" id="SSF81383">
    <property type="entry name" value="F-box domain"/>
    <property type="match status" value="1"/>
</dbReference>
<evidence type="ECO:0000313" key="17">
    <source>
        <dbReference type="RefSeq" id="XP_034251800.1"/>
    </source>
</evidence>
<keyword evidence="10" id="KW-0539">Nucleus</keyword>
<comment type="subcellular location">
    <subcellularLocation>
        <location evidence="1">Nucleus</location>
        <location evidence="1">Nucleoplasm</location>
    </subcellularLocation>
</comment>
<evidence type="ECO:0000256" key="7">
    <source>
        <dbReference type="ARBA" id="ARBA00023054"/>
    </source>
</evidence>
<feature type="domain" description="THAP-type" evidence="15">
    <location>
        <begin position="1"/>
        <end position="87"/>
    </location>
</feature>
<dbReference type="RefSeq" id="XP_034251800.1">
    <property type="nucleotide sequence ID" value="XM_034395909.1"/>
</dbReference>
<evidence type="ECO:0000256" key="9">
    <source>
        <dbReference type="ARBA" id="ARBA00023163"/>
    </source>
</evidence>
<name>A0A6P9A311_THRPL</name>
<feature type="domain" description="F-box" evidence="14">
    <location>
        <begin position="236"/>
        <end position="283"/>
    </location>
</feature>
<dbReference type="PANTHER" id="PTHR46600">
    <property type="entry name" value="THAP DOMAIN-CONTAINING"/>
    <property type="match status" value="1"/>
</dbReference>
<evidence type="ECO:0000256" key="13">
    <source>
        <dbReference type="SAM" id="MobiDB-lite"/>
    </source>
</evidence>
<evidence type="ECO:0000256" key="10">
    <source>
        <dbReference type="ARBA" id="ARBA00023242"/>
    </source>
</evidence>
<evidence type="ECO:0000259" key="14">
    <source>
        <dbReference type="PROSITE" id="PS50181"/>
    </source>
</evidence>
<dbReference type="GO" id="GO:0008270">
    <property type="term" value="F:zinc ion binding"/>
    <property type="evidence" value="ECO:0007669"/>
    <property type="project" value="UniProtKB-KW"/>
</dbReference>
<dbReference type="GO" id="GO:0043565">
    <property type="term" value="F:sequence-specific DNA binding"/>
    <property type="evidence" value="ECO:0007669"/>
    <property type="project" value="InterPro"/>
</dbReference>
<keyword evidence="7" id="KW-0175">Coiled coil</keyword>
<dbReference type="InterPro" id="IPR036047">
    <property type="entry name" value="F-box-like_dom_sf"/>
</dbReference>
<dbReference type="PROSITE" id="PS50950">
    <property type="entry name" value="ZF_THAP"/>
    <property type="match status" value="1"/>
</dbReference>
<dbReference type="Pfam" id="PF05485">
    <property type="entry name" value="THAP"/>
    <property type="match status" value="1"/>
</dbReference>
<organism evidence="17">
    <name type="scientific">Thrips palmi</name>
    <name type="common">Melon thrips</name>
    <dbReference type="NCBI Taxonomy" id="161013"/>
    <lineage>
        <taxon>Eukaryota</taxon>
        <taxon>Metazoa</taxon>
        <taxon>Ecdysozoa</taxon>
        <taxon>Arthropoda</taxon>
        <taxon>Hexapoda</taxon>
        <taxon>Insecta</taxon>
        <taxon>Pterygota</taxon>
        <taxon>Neoptera</taxon>
        <taxon>Paraneoptera</taxon>
        <taxon>Thysanoptera</taxon>
        <taxon>Terebrantia</taxon>
        <taxon>Thripoidea</taxon>
        <taxon>Thripidae</taxon>
        <taxon>Thrips</taxon>
    </lineage>
</organism>
<evidence type="ECO:0000259" key="15">
    <source>
        <dbReference type="PROSITE" id="PS50950"/>
    </source>
</evidence>
<evidence type="ECO:0000256" key="8">
    <source>
        <dbReference type="ARBA" id="ARBA00023125"/>
    </source>
</evidence>
<evidence type="ECO:0000313" key="16">
    <source>
        <dbReference type="Proteomes" id="UP000515158"/>
    </source>
</evidence>
<reference evidence="17" key="1">
    <citation type="submission" date="2025-08" db="UniProtKB">
        <authorList>
            <consortium name="RefSeq"/>
        </authorList>
    </citation>
    <scope>IDENTIFICATION</scope>
    <source>
        <tissue evidence="17">Total insect</tissue>
    </source>
</reference>
<dbReference type="AlphaFoldDB" id="A0A6P9A311"/>
<dbReference type="PROSITE" id="PS50181">
    <property type="entry name" value="FBOX"/>
    <property type="match status" value="1"/>
</dbReference>
<dbReference type="OrthoDB" id="10257471at2759"/>
<keyword evidence="6" id="KW-0805">Transcription regulation</keyword>
<dbReference type="InterPro" id="IPR001810">
    <property type="entry name" value="F-box_dom"/>
</dbReference>
<dbReference type="GO" id="GO:0005654">
    <property type="term" value="C:nucleoplasm"/>
    <property type="evidence" value="ECO:0007669"/>
    <property type="project" value="UniProtKB-SubCell"/>
</dbReference>
<feature type="region of interest" description="Disordered" evidence="13">
    <location>
        <begin position="126"/>
        <end position="155"/>
    </location>
</feature>
<dbReference type="InterPro" id="IPR026516">
    <property type="entry name" value="THAP1/10"/>
</dbReference>
<dbReference type="SUPFAM" id="SSF57716">
    <property type="entry name" value="Glucocorticoid receptor-like (DNA-binding domain)"/>
    <property type="match status" value="1"/>
</dbReference>
<dbReference type="SMART" id="SM00692">
    <property type="entry name" value="DM3"/>
    <property type="match status" value="1"/>
</dbReference>
<dbReference type="Pfam" id="PF12937">
    <property type="entry name" value="F-box-like"/>
    <property type="match status" value="1"/>
</dbReference>
<feature type="compositionally biased region" description="Basic and acidic residues" evidence="13">
    <location>
        <begin position="135"/>
        <end position="149"/>
    </location>
</feature>
<keyword evidence="4 12" id="KW-0863">Zinc-finger</keyword>
<keyword evidence="5" id="KW-0862">Zinc</keyword>
<evidence type="ECO:0000256" key="4">
    <source>
        <dbReference type="ARBA" id="ARBA00022771"/>
    </source>
</evidence>
<keyword evidence="16" id="KW-1185">Reference proteome</keyword>
<comment type="similarity">
    <text evidence="2">Belongs to the THAP1 family.</text>
</comment>
<dbReference type="Gene3D" id="3.80.10.10">
    <property type="entry name" value="Ribonuclease Inhibitor"/>
    <property type="match status" value="1"/>
</dbReference>
<sequence>MPQKRLCMYHGCQNFTSDKEKNIRLYSFPADPERRAHWVNCSGNADRLTNIGATYRHTYLCEKHFDEQWFFDARRNKLITGAVPRQYVPPSSNSLSPITKHILVKTPVEGQFVVSVTVPRHELGVVRPSGVESPPEGKHVKQTHHREQENPPPSPHLALTMRSPGASVEALLDANVEAVPEAKVDEALSVEAVPEAKVDEALSVEAVPEAKVEAFPEANVEALSVGAVPEANVEAVPGVHALPDEILTFVFSMLTNDTKLDVLPLVCKRWRHLARDPSSWAGVELSVRKGSFHEYRAYRVLRYAPAVKSLEIGEWDVVDGFCQLPICAMLQSALRSGSVQVNTASIRIEGHGTSARADAEAAVVHFLSRQRSLRGLRLNLSWPYGAATLATVATLGSLRKLELIYRKAVPSGDVARYNGELARALPELRELRVYAHDRDSLGCFPGLVGDLARGARALRVLEVDLPSAADRDAVLQLRGLQHVHLHVFKDAVRPQATAYVVREAFAFLFQMDTTALQSLAIWLGRGEPDSNWLGELKLCHKVAEEFLSSMPHVSFDAFHGRNTKSNEWYREIISRLEKKCPKDAIVPPM</sequence>
<dbReference type="KEGG" id="tpal:117651666"/>
<evidence type="ECO:0000256" key="6">
    <source>
        <dbReference type="ARBA" id="ARBA00023015"/>
    </source>
</evidence>
<keyword evidence="3" id="KW-0479">Metal-binding</keyword>
<dbReference type="SMART" id="SM00980">
    <property type="entry name" value="THAP"/>
    <property type="match status" value="1"/>
</dbReference>
<evidence type="ECO:0000256" key="12">
    <source>
        <dbReference type="PROSITE-ProRule" id="PRU00309"/>
    </source>
</evidence>
<gene>
    <name evidence="17" type="primary">LOC117651666</name>
</gene>
<proteinExistence type="inferred from homology"/>
<evidence type="ECO:0000256" key="11">
    <source>
        <dbReference type="ARBA" id="ARBA00023306"/>
    </source>
</evidence>
<evidence type="ECO:0000256" key="5">
    <source>
        <dbReference type="ARBA" id="ARBA00022833"/>
    </source>
</evidence>
<protein>
    <submittedName>
        <fullName evidence="17">Uncharacterized protein LOC117651666</fullName>
    </submittedName>
</protein>
<evidence type="ECO:0000256" key="2">
    <source>
        <dbReference type="ARBA" id="ARBA00006177"/>
    </source>
</evidence>
<dbReference type="PANTHER" id="PTHR46600:SF1">
    <property type="entry name" value="THAP DOMAIN-CONTAINING PROTEIN 1"/>
    <property type="match status" value="1"/>
</dbReference>